<sequence>MDNNGAHSIIIFVMLMGLFQFTGGQLLQKEHRTHAATERANDLWCYQCDSMEDGEQCVELHDKNQTSLVKKCKGDKRICIVKRFSFTTSTENSTSEPMMWAIERNCTNKCEPGCIVIGERTKLYACTACCEKSYCNTGKGTANDLGKREIGFILALILQGLLTYALYPA</sequence>
<feature type="transmembrane region" description="Helical" evidence="2">
    <location>
        <begin position="150"/>
        <end position="167"/>
    </location>
</feature>
<dbReference type="Proteomes" id="UP000639338">
    <property type="component" value="Unassembled WGS sequence"/>
</dbReference>
<comment type="caution">
    <text evidence="3">The sequence shown here is derived from an EMBL/GenBank/DDBJ whole genome shotgun (WGS) entry which is preliminary data.</text>
</comment>
<dbReference type="InterPro" id="IPR045860">
    <property type="entry name" value="Snake_toxin-like_sf"/>
</dbReference>
<evidence type="ECO:0000256" key="1">
    <source>
        <dbReference type="ARBA" id="ARBA00022729"/>
    </source>
</evidence>
<evidence type="ECO:0000313" key="3">
    <source>
        <dbReference type="EMBL" id="KAF7990872.1"/>
    </source>
</evidence>
<keyword evidence="2" id="KW-1133">Transmembrane helix</keyword>
<feature type="transmembrane region" description="Helical" evidence="2">
    <location>
        <begin position="6"/>
        <end position="27"/>
    </location>
</feature>
<proteinExistence type="predicted"/>
<keyword evidence="4" id="KW-1185">Reference proteome</keyword>
<keyword evidence="2" id="KW-0472">Membrane</keyword>
<dbReference type="InterPro" id="IPR051110">
    <property type="entry name" value="Ly-6/neurotoxin-like_GPI-ap"/>
</dbReference>
<protein>
    <submittedName>
        <fullName evidence="3">Uncharacterized protein</fullName>
    </submittedName>
</protein>
<dbReference type="PANTHER" id="PTHR16983">
    <property type="entry name" value="UPAR/LY6 DOMAIN-CONTAINING PROTEIN"/>
    <property type="match status" value="1"/>
</dbReference>
<organism evidence="3 4">
    <name type="scientific">Aphidius gifuensis</name>
    <name type="common">Parasitoid wasp</name>
    <dbReference type="NCBI Taxonomy" id="684658"/>
    <lineage>
        <taxon>Eukaryota</taxon>
        <taxon>Metazoa</taxon>
        <taxon>Ecdysozoa</taxon>
        <taxon>Arthropoda</taxon>
        <taxon>Hexapoda</taxon>
        <taxon>Insecta</taxon>
        <taxon>Pterygota</taxon>
        <taxon>Neoptera</taxon>
        <taxon>Endopterygota</taxon>
        <taxon>Hymenoptera</taxon>
        <taxon>Apocrita</taxon>
        <taxon>Ichneumonoidea</taxon>
        <taxon>Braconidae</taxon>
        <taxon>Aphidiinae</taxon>
        <taxon>Aphidius</taxon>
    </lineage>
</organism>
<dbReference type="AlphaFoldDB" id="A0A835CP31"/>
<name>A0A835CP31_APHGI</name>
<accession>A0A835CP31</accession>
<dbReference type="OrthoDB" id="6415465at2759"/>
<evidence type="ECO:0000256" key="2">
    <source>
        <dbReference type="SAM" id="Phobius"/>
    </source>
</evidence>
<evidence type="ECO:0000313" key="4">
    <source>
        <dbReference type="Proteomes" id="UP000639338"/>
    </source>
</evidence>
<dbReference type="CDD" id="cd00117">
    <property type="entry name" value="TFP"/>
    <property type="match status" value="1"/>
</dbReference>
<keyword evidence="2" id="KW-0812">Transmembrane</keyword>
<reference evidence="3 4" key="1">
    <citation type="submission" date="2020-08" db="EMBL/GenBank/DDBJ databases">
        <title>Aphidius gifuensis genome sequencing and assembly.</title>
        <authorList>
            <person name="Du Z."/>
        </authorList>
    </citation>
    <scope>NUCLEOTIDE SEQUENCE [LARGE SCALE GENOMIC DNA]</scope>
    <source>
        <strain evidence="3">YNYX2018</strain>
        <tissue evidence="3">Adults</tissue>
    </source>
</reference>
<keyword evidence="1" id="KW-0732">Signal</keyword>
<dbReference type="PANTHER" id="PTHR16983:SF10">
    <property type="entry name" value="PROTEIN QUIVER"/>
    <property type="match status" value="1"/>
</dbReference>
<gene>
    <name evidence="3" type="ORF">HCN44_000677</name>
</gene>
<dbReference type="SUPFAM" id="SSF57302">
    <property type="entry name" value="Snake toxin-like"/>
    <property type="match status" value="1"/>
</dbReference>
<dbReference type="EMBL" id="JACMRX010000004">
    <property type="protein sequence ID" value="KAF7990872.1"/>
    <property type="molecule type" value="Genomic_DNA"/>
</dbReference>